<dbReference type="Proteomes" id="UP000254084">
    <property type="component" value="Unassembled WGS sequence"/>
</dbReference>
<dbReference type="Proteomes" id="UP001159292">
    <property type="component" value="Unassembled WGS sequence"/>
</dbReference>
<keyword evidence="10 15" id="KW-0067">ATP-binding</keyword>
<evidence type="ECO:0000313" key="21">
    <source>
        <dbReference type="EMBL" id="SUD60289.1"/>
    </source>
</evidence>
<evidence type="ECO:0000313" key="19">
    <source>
        <dbReference type="EMBL" id="MDH1341277.1"/>
    </source>
</evidence>
<comment type="similarity">
    <text evidence="3 15">Belongs to the gluconokinase GntK/GntV family.</text>
</comment>
<evidence type="ECO:0000256" key="3">
    <source>
        <dbReference type="ARBA" id="ARBA00008420"/>
    </source>
</evidence>
<gene>
    <name evidence="20" type="primary">gntK</name>
    <name evidence="19" type="ORF">N5J11_19175</name>
    <name evidence="18" type="ORF">N7671_20825</name>
    <name evidence="20" type="ORF">NCTC10692_03868</name>
    <name evidence="21" type="ORF">NCTC10860_02623</name>
</gene>
<keyword evidence="9 15" id="KW-0418">Kinase</keyword>
<dbReference type="EC" id="2.7.1.12" evidence="15"/>
<evidence type="ECO:0000256" key="7">
    <source>
        <dbReference type="ARBA" id="ARBA00022692"/>
    </source>
</evidence>
<dbReference type="GO" id="GO:0022857">
    <property type="term" value="F:transmembrane transporter activity"/>
    <property type="evidence" value="ECO:0007669"/>
    <property type="project" value="UniProtKB-UniRule"/>
</dbReference>
<dbReference type="PANTHER" id="PTHR43442:SF3">
    <property type="entry name" value="GLUCONOKINASE-RELATED"/>
    <property type="match status" value="1"/>
</dbReference>
<dbReference type="Proteomes" id="UP001161697">
    <property type="component" value="Unassembled WGS sequence"/>
</dbReference>
<dbReference type="RefSeq" id="WP_003459995.1">
    <property type="nucleotide sequence ID" value="NZ_CAJQNA010000111.1"/>
</dbReference>
<dbReference type="GO" id="GO:0046316">
    <property type="term" value="F:gluconokinase activity"/>
    <property type="evidence" value="ECO:0007669"/>
    <property type="project" value="UniProtKB-EC"/>
</dbReference>
<protein>
    <recommendedName>
        <fullName evidence="15 16">Multifunctional fusion protein</fullName>
    </recommendedName>
    <domain>
        <recommendedName>
            <fullName evidence="15">Gluconokinase</fullName>
            <ecNumber evidence="15">2.7.1.12</ecNumber>
        </recommendedName>
    </domain>
    <domain>
        <recommendedName>
            <fullName evidence="16">TRAP transporter small permease protein</fullName>
        </recommendedName>
    </domain>
</protein>
<evidence type="ECO:0000256" key="16">
    <source>
        <dbReference type="RuleBase" id="RU369079"/>
    </source>
</evidence>
<sequence>MQQQSCALAARTTLVVMGVSGSGKSEISQGVATALGWRHIEADHFHPPENIERMRADNALSDEDRRHWLDALCEQIQGAQAAGECFVLACSALKRAYRERLRQVVPGLQFVHLDIDHATAVQRVGARPGHFMPTSLVDSQFATLESPAGEPYVRVVDAQQSRQALVADIQAWVRREATEAVSSQAQDMLDSEIDSANQAAQLGAEPIYEGRIARMFDRLTDGLMAVLMAFMVVAVFTNVVLRYAFGTGWPGAEELSRLAFVWLVFVGVASGMRRGELMTFRMIRDRFPLLAQRLVDSLSWILVAGASLLSALGAWNQVQFGWGNVSTVVGYPVVLAMLPVLASMLVLAILAVVQLINLWRRTPQPALSEAHVE</sequence>
<keyword evidence="5" id="KW-1003">Cell membrane</keyword>
<comment type="function">
    <text evidence="16">Part of the tripartite ATP-independent periplasmic (TRAP) transport system.</text>
</comment>
<keyword evidence="11 16" id="KW-1133">Transmembrane helix</keyword>
<accession>A0A379JXJ6</accession>
<organism evidence="20 23">
    <name type="scientific">Ectopseudomonas oleovorans</name>
    <name type="common">Pseudomonas oleovorans</name>
    <dbReference type="NCBI Taxonomy" id="301"/>
    <lineage>
        <taxon>Bacteria</taxon>
        <taxon>Pseudomonadati</taxon>
        <taxon>Pseudomonadota</taxon>
        <taxon>Gammaproteobacteria</taxon>
        <taxon>Pseudomonadales</taxon>
        <taxon>Pseudomonadaceae</taxon>
        <taxon>Ectopseudomonas</taxon>
    </lineage>
</organism>
<dbReference type="CDD" id="cd02021">
    <property type="entry name" value="GntK"/>
    <property type="match status" value="1"/>
</dbReference>
<dbReference type="PANTHER" id="PTHR43442">
    <property type="entry name" value="GLUCONOKINASE-RELATED"/>
    <property type="match status" value="1"/>
</dbReference>
<dbReference type="Pfam" id="PF04290">
    <property type="entry name" value="DctQ"/>
    <property type="match status" value="1"/>
</dbReference>
<evidence type="ECO:0000256" key="9">
    <source>
        <dbReference type="ARBA" id="ARBA00022777"/>
    </source>
</evidence>
<feature type="domain" description="Tripartite ATP-independent periplasmic transporters DctQ component" evidence="17">
    <location>
        <begin position="231"/>
        <end position="361"/>
    </location>
</feature>
<keyword evidence="4 16" id="KW-0813">Transport</keyword>
<dbReference type="FunFam" id="3.40.50.300:FF:000522">
    <property type="entry name" value="Gluconokinase"/>
    <property type="match status" value="1"/>
</dbReference>
<keyword evidence="7 16" id="KW-0812">Transmembrane</keyword>
<dbReference type="EMBL" id="UGUW01000004">
    <property type="protein sequence ID" value="SUD60289.1"/>
    <property type="molecule type" value="Genomic_DNA"/>
</dbReference>
<evidence type="ECO:0000256" key="11">
    <source>
        <dbReference type="ARBA" id="ARBA00022989"/>
    </source>
</evidence>
<accession>A0A061CRW3</accession>
<dbReference type="InterPro" id="IPR027417">
    <property type="entry name" value="P-loop_NTPase"/>
</dbReference>
<evidence type="ECO:0000256" key="13">
    <source>
        <dbReference type="ARBA" id="ARBA00023136"/>
    </source>
</evidence>
<dbReference type="GO" id="GO:0005737">
    <property type="term" value="C:cytoplasm"/>
    <property type="evidence" value="ECO:0007669"/>
    <property type="project" value="TreeGrafter"/>
</dbReference>
<evidence type="ECO:0000256" key="5">
    <source>
        <dbReference type="ARBA" id="ARBA00022475"/>
    </source>
</evidence>
<comment type="subcellular location">
    <subcellularLocation>
        <location evidence="16">Cell inner membrane</location>
        <topology evidence="16">Multi-pass membrane protein</topology>
    </subcellularLocation>
    <subcellularLocation>
        <location evidence="1">Cell membrane</location>
        <topology evidence="1">Multi-pass membrane protein</topology>
    </subcellularLocation>
</comment>
<keyword evidence="8 15" id="KW-0547">Nucleotide-binding</keyword>
<dbReference type="AlphaFoldDB" id="A0A061CRW3"/>
<evidence type="ECO:0000256" key="14">
    <source>
        <dbReference type="ARBA" id="ARBA00048090"/>
    </source>
</evidence>
<dbReference type="Proteomes" id="UP000255303">
    <property type="component" value="Unassembled WGS sequence"/>
</dbReference>
<dbReference type="InterPro" id="IPR006001">
    <property type="entry name" value="Therm_gnt_kin"/>
</dbReference>
<dbReference type="GO" id="GO:0019521">
    <property type="term" value="P:D-gluconate metabolic process"/>
    <property type="evidence" value="ECO:0007669"/>
    <property type="project" value="UniProtKB-KW"/>
</dbReference>
<feature type="transmembrane region" description="Helical" evidence="16">
    <location>
        <begin position="335"/>
        <end position="359"/>
    </location>
</feature>
<comment type="subunit">
    <text evidence="16">The complex comprises the extracytoplasmic solute receptor protein and the two transmembrane proteins.</text>
</comment>
<evidence type="ECO:0000256" key="8">
    <source>
        <dbReference type="ARBA" id="ARBA00022741"/>
    </source>
</evidence>
<comment type="pathway">
    <text evidence="2">Carbohydrate acid metabolism.</text>
</comment>
<proteinExistence type="inferred from homology"/>
<keyword evidence="12" id="KW-0311">Gluconate utilization</keyword>
<feature type="transmembrane region" description="Helical" evidence="16">
    <location>
        <begin position="223"/>
        <end position="243"/>
    </location>
</feature>
<evidence type="ECO:0000256" key="4">
    <source>
        <dbReference type="ARBA" id="ARBA00022448"/>
    </source>
</evidence>
<feature type="transmembrane region" description="Helical" evidence="16">
    <location>
        <begin position="255"/>
        <end position="273"/>
    </location>
</feature>
<evidence type="ECO:0000256" key="6">
    <source>
        <dbReference type="ARBA" id="ARBA00022679"/>
    </source>
</evidence>
<dbReference type="Gene3D" id="3.40.50.300">
    <property type="entry name" value="P-loop containing nucleotide triphosphate hydrolases"/>
    <property type="match status" value="1"/>
</dbReference>
<dbReference type="InterPro" id="IPR055348">
    <property type="entry name" value="DctQ"/>
</dbReference>
<evidence type="ECO:0000256" key="15">
    <source>
        <dbReference type="RuleBase" id="RU363066"/>
    </source>
</evidence>
<dbReference type="SUPFAM" id="SSF52540">
    <property type="entry name" value="P-loop containing nucleoside triphosphate hydrolases"/>
    <property type="match status" value="1"/>
</dbReference>
<reference evidence="18" key="2">
    <citation type="submission" date="2022-09" db="EMBL/GenBank/DDBJ databases">
        <title>Intensive care unit water sources are persistently colonized with multi-drug resistant bacteria and are the site of extensive horizontal gene transfer of antibiotic resistance genes.</title>
        <authorList>
            <person name="Diorio-Toth L."/>
        </authorList>
    </citation>
    <scope>NUCLEOTIDE SEQUENCE</scope>
    <source>
        <strain evidence="19">GD03704</strain>
        <strain evidence="18">GD04000</strain>
    </source>
</reference>
<feature type="transmembrane region" description="Helical" evidence="16">
    <location>
        <begin position="294"/>
        <end position="315"/>
    </location>
</feature>
<evidence type="ECO:0000256" key="12">
    <source>
        <dbReference type="ARBA" id="ARBA00023064"/>
    </source>
</evidence>
<evidence type="ECO:0000313" key="18">
    <source>
        <dbReference type="EMBL" id="MDH0569578.1"/>
    </source>
</evidence>
<comment type="similarity">
    <text evidence="16">Belongs to the TRAP transporter small permease family.</text>
</comment>
<dbReference type="GO" id="GO:0005524">
    <property type="term" value="F:ATP binding"/>
    <property type="evidence" value="ECO:0007669"/>
    <property type="project" value="UniProtKB-KW"/>
</dbReference>
<dbReference type="EMBL" id="JAOCJE010000001">
    <property type="protein sequence ID" value="MDH1341277.1"/>
    <property type="molecule type" value="Genomic_DNA"/>
</dbReference>
<reference evidence="22 23" key="1">
    <citation type="submission" date="2018-06" db="EMBL/GenBank/DDBJ databases">
        <authorList>
            <consortium name="Pathogen Informatics"/>
            <person name="Doyle S."/>
        </authorList>
    </citation>
    <scope>NUCLEOTIDE SEQUENCE [LARGE SCALE GENOMIC DNA]</scope>
    <source>
        <strain evidence="20 23">NCTC10692</strain>
        <strain evidence="21 22">NCTC10860</strain>
    </source>
</reference>
<keyword evidence="13 16" id="KW-0472">Membrane</keyword>
<evidence type="ECO:0000256" key="2">
    <source>
        <dbReference type="ARBA" id="ARBA00004761"/>
    </source>
</evidence>
<keyword evidence="6 15" id="KW-0808">Transferase</keyword>
<dbReference type="NCBIfam" id="TIGR01313">
    <property type="entry name" value="therm_gnt_kin"/>
    <property type="match status" value="1"/>
</dbReference>
<dbReference type="Pfam" id="PF13671">
    <property type="entry name" value="AAA_33"/>
    <property type="match status" value="1"/>
</dbReference>
<evidence type="ECO:0000259" key="17">
    <source>
        <dbReference type="Pfam" id="PF04290"/>
    </source>
</evidence>
<name>A0A061CRW3_ECTOL</name>
<evidence type="ECO:0000256" key="1">
    <source>
        <dbReference type="ARBA" id="ARBA00004651"/>
    </source>
</evidence>
<evidence type="ECO:0000313" key="20">
    <source>
        <dbReference type="EMBL" id="SUD53349.1"/>
    </source>
</evidence>
<keyword evidence="16" id="KW-0997">Cell inner membrane</keyword>
<dbReference type="EMBL" id="JAOEET010000102">
    <property type="protein sequence ID" value="MDH0569578.1"/>
    <property type="molecule type" value="Genomic_DNA"/>
</dbReference>
<evidence type="ECO:0000313" key="23">
    <source>
        <dbReference type="Proteomes" id="UP000255303"/>
    </source>
</evidence>
<dbReference type="EMBL" id="UGUV01000002">
    <property type="protein sequence ID" value="SUD53349.1"/>
    <property type="molecule type" value="Genomic_DNA"/>
</dbReference>
<evidence type="ECO:0000313" key="22">
    <source>
        <dbReference type="Proteomes" id="UP000254084"/>
    </source>
</evidence>
<evidence type="ECO:0000256" key="10">
    <source>
        <dbReference type="ARBA" id="ARBA00022840"/>
    </source>
</evidence>
<comment type="catalytic activity">
    <reaction evidence="14 15">
        <text>D-gluconate + ATP = 6-phospho-D-gluconate + ADP + H(+)</text>
        <dbReference type="Rhea" id="RHEA:19433"/>
        <dbReference type="ChEBI" id="CHEBI:15378"/>
        <dbReference type="ChEBI" id="CHEBI:18391"/>
        <dbReference type="ChEBI" id="CHEBI:30616"/>
        <dbReference type="ChEBI" id="CHEBI:58759"/>
        <dbReference type="ChEBI" id="CHEBI:456216"/>
        <dbReference type="EC" id="2.7.1.12"/>
    </reaction>
</comment>
<dbReference type="GO" id="GO:0005886">
    <property type="term" value="C:plasma membrane"/>
    <property type="evidence" value="ECO:0007669"/>
    <property type="project" value="UniProtKB-SubCell"/>
</dbReference>